<dbReference type="InterPro" id="IPR051534">
    <property type="entry name" value="CBASS_pafABC_assoc_protein"/>
</dbReference>
<dbReference type="Pfam" id="PF13280">
    <property type="entry name" value="WYL"/>
    <property type="match status" value="1"/>
</dbReference>
<dbReference type="InterPro" id="IPR043839">
    <property type="entry name" value="PafC_HTH"/>
</dbReference>
<dbReference type="EMBL" id="CAEZXW010000009">
    <property type="protein sequence ID" value="CAB4695054.1"/>
    <property type="molecule type" value="Genomic_DNA"/>
</dbReference>
<dbReference type="PANTHER" id="PTHR34580">
    <property type="match status" value="1"/>
</dbReference>
<dbReference type="PROSITE" id="PS52050">
    <property type="entry name" value="WYL"/>
    <property type="match status" value="1"/>
</dbReference>
<dbReference type="InterPro" id="IPR026881">
    <property type="entry name" value="WYL_dom"/>
</dbReference>
<dbReference type="AlphaFoldDB" id="A0A6J6PFE4"/>
<organism evidence="3">
    <name type="scientific">freshwater metagenome</name>
    <dbReference type="NCBI Taxonomy" id="449393"/>
    <lineage>
        <taxon>unclassified sequences</taxon>
        <taxon>metagenomes</taxon>
        <taxon>ecological metagenomes</taxon>
    </lineage>
</organism>
<sequence length="318" mass="35402">MARETSLARYGRLINLIPMLYSNPSLEISEVARDLEISEKQLLDDLNLLWVCGLPGHSHLELIDMNFESGFIEIIEPQNLVRPLNLTPLEVTEILLGLELLSAEVDPSTLIIVDSVRNKLSESLHSSPVIDGAIRVERETPSTRVGEFRVLVLQAISEGRDLIGTYQGLRGSDLTERRLTPLQVVTKDGHVYVAAIDHADHLRKAFRLDRFSEAHLGAKSALETPLLTLTEPSSHTLRIAVPRERAFLADRVDAVQVDTFEKQVVLEFKYFEAAFAARVVLAFGSEVRILGAGLEVDEVKTHLTGLRLQIQDVYAGPE</sequence>
<dbReference type="PANTHER" id="PTHR34580:SF1">
    <property type="entry name" value="PROTEIN PAFC"/>
    <property type="match status" value="1"/>
</dbReference>
<evidence type="ECO:0000259" key="1">
    <source>
        <dbReference type="Pfam" id="PF13280"/>
    </source>
</evidence>
<evidence type="ECO:0000259" key="2">
    <source>
        <dbReference type="Pfam" id="PF19187"/>
    </source>
</evidence>
<feature type="domain" description="WYL" evidence="1">
    <location>
        <begin position="152"/>
        <end position="215"/>
    </location>
</feature>
<dbReference type="Pfam" id="PF19187">
    <property type="entry name" value="HTH_PafC"/>
    <property type="match status" value="1"/>
</dbReference>
<accession>A0A6J6PFE4</accession>
<name>A0A6J6PFE4_9ZZZZ</name>
<reference evidence="3" key="1">
    <citation type="submission" date="2020-05" db="EMBL/GenBank/DDBJ databases">
        <authorList>
            <person name="Chiriac C."/>
            <person name="Salcher M."/>
            <person name="Ghai R."/>
            <person name="Kavagutti S V."/>
        </authorList>
    </citation>
    <scope>NUCLEOTIDE SEQUENCE</scope>
</reference>
<proteinExistence type="predicted"/>
<feature type="domain" description="PafC HTH" evidence="2">
    <location>
        <begin position="11"/>
        <end position="121"/>
    </location>
</feature>
<evidence type="ECO:0000313" key="3">
    <source>
        <dbReference type="EMBL" id="CAB4695054.1"/>
    </source>
</evidence>
<gene>
    <name evidence="3" type="ORF">UFOPK2593_00283</name>
</gene>
<protein>
    <submittedName>
        <fullName evidence="3">Unannotated protein</fullName>
    </submittedName>
</protein>